<organism evidence="9 10">
    <name type="scientific">Filobasidium floriforme</name>
    <dbReference type="NCBI Taxonomy" id="5210"/>
    <lineage>
        <taxon>Eukaryota</taxon>
        <taxon>Fungi</taxon>
        <taxon>Dikarya</taxon>
        <taxon>Basidiomycota</taxon>
        <taxon>Agaricomycotina</taxon>
        <taxon>Tremellomycetes</taxon>
        <taxon>Filobasidiales</taxon>
        <taxon>Filobasidiaceae</taxon>
        <taxon>Filobasidium</taxon>
    </lineage>
</organism>
<dbReference type="CDD" id="cd00067">
    <property type="entry name" value="GAL4"/>
    <property type="match status" value="1"/>
</dbReference>
<feature type="compositionally biased region" description="Low complexity" evidence="7">
    <location>
        <begin position="1"/>
        <end position="13"/>
    </location>
</feature>
<dbReference type="Proteomes" id="UP000812966">
    <property type="component" value="Unassembled WGS sequence"/>
</dbReference>
<feature type="compositionally biased region" description="Polar residues" evidence="7">
    <location>
        <begin position="265"/>
        <end position="279"/>
    </location>
</feature>
<feature type="compositionally biased region" description="Polar residues" evidence="7">
    <location>
        <begin position="513"/>
        <end position="526"/>
    </location>
</feature>
<feature type="compositionally biased region" description="Gly residues" evidence="7">
    <location>
        <begin position="488"/>
        <end position="497"/>
    </location>
</feature>
<evidence type="ECO:0000256" key="7">
    <source>
        <dbReference type="SAM" id="MobiDB-lite"/>
    </source>
</evidence>
<reference evidence="9" key="1">
    <citation type="submission" date="2020-04" db="EMBL/GenBank/DDBJ databases">
        <title>Analysis of mating type loci in Filobasidium floriforme.</title>
        <authorList>
            <person name="Nowrousian M."/>
        </authorList>
    </citation>
    <scope>NUCLEOTIDE SEQUENCE</scope>
    <source>
        <strain evidence="9">CBS 6242</strain>
    </source>
</reference>
<dbReference type="CDD" id="cd12148">
    <property type="entry name" value="fungal_TF_MHR"/>
    <property type="match status" value="1"/>
</dbReference>
<proteinExistence type="predicted"/>
<dbReference type="SMART" id="SM00906">
    <property type="entry name" value="Fungal_trans"/>
    <property type="match status" value="1"/>
</dbReference>
<dbReference type="InterPro" id="IPR051089">
    <property type="entry name" value="prtT"/>
</dbReference>
<feature type="compositionally biased region" description="Polar residues" evidence="7">
    <location>
        <begin position="237"/>
        <end position="250"/>
    </location>
</feature>
<dbReference type="PANTHER" id="PTHR31845:SF19">
    <property type="entry name" value="TRANSCRIPTION FACTOR DOMAIN-CONTAINING PROTEIN"/>
    <property type="match status" value="1"/>
</dbReference>
<feature type="compositionally biased region" description="Acidic residues" evidence="7">
    <location>
        <begin position="280"/>
        <end position="298"/>
    </location>
</feature>
<evidence type="ECO:0000259" key="8">
    <source>
        <dbReference type="PROSITE" id="PS50048"/>
    </source>
</evidence>
<comment type="subcellular location">
    <subcellularLocation>
        <location evidence="1">Nucleus</location>
    </subcellularLocation>
</comment>
<dbReference type="EMBL" id="JABELV010000239">
    <property type="protein sequence ID" value="KAG7527724.1"/>
    <property type="molecule type" value="Genomic_DNA"/>
</dbReference>
<dbReference type="GO" id="GO:0006351">
    <property type="term" value="P:DNA-templated transcription"/>
    <property type="evidence" value="ECO:0007669"/>
    <property type="project" value="InterPro"/>
</dbReference>
<feature type="compositionally biased region" description="Gly residues" evidence="7">
    <location>
        <begin position="309"/>
        <end position="323"/>
    </location>
</feature>
<dbReference type="PROSITE" id="PS50048">
    <property type="entry name" value="ZN2_CY6_FUNGAL_2"/>
    <property type="match status" value="1"/>
</dbReference>
<feature type="region of interest" description="Disordered" evidence="7">
    <location>
        <begin position="1"/>
        <end position="342"/>
    </location>
</feature>
<name>A0A8K0NMN4_9TREE</name>
<sequence length="1266" mass="134809">MPPTSSTSSAGPGPRLPSIKTSSPPTTPNTTTPHNSTGRPRLPTSSTRSSHPMMSYYVPPPTSSIHNNHNLPSSSSSSPISGYSGGNLHSHNHHGHGMGAGHMSPSGHLGGLGTMGSGIGGGYGTSTSGFTIPTSNSRPTSPTAYDMDRDGQDDTRFGSVGGPWGSAMSGNGLNGSSSSSSSSLHLNQKGHPLALHSNSTSNANSNREPPNKKRRLSSSNPSGSGSGSTYHLPPPASSVSHTQPSHTGSNFLAGLRGASDLPAPTSVSNHSNHANSQQQMDEDDDEDGDSGDDSDMGDDDGRGGSANPSGGGNGSASGRGGGKGGEDDGDRGGKGKKKMKLTRGSRACTVCRRLKMKCVEADIDNGVRCLRCRNGNLECVFEESMRGKRSSKGKKSEIMAKNLKDMENTLDTVLRSLHNPKLSLASGMTNLSPSASSGMLDGSPGHAGSKTLDITSPGKELMGADQLDAHTSYTDMSVSHPARPGISPLGGGGGGESSTGSPMIGRPGVGLSRMNTSTSNVNSGESGNAVAGSSIGGSKIEPPSPRLHSLPDNTLNPLGLLAEASLQNRKRSSTNANTSNSGVVQTIESGLNGADALKSRVGGNKVRTRESSVDEAGNPKRLGVGDASYFRPGPMSSLGLRRVIIERELKPEIFSFTSAAQINELFDIYFDQLHPNVPVLNKELHTPAGVCARSPFLLTTICAIASRFHPKHSGLRPKLAAVAKKLMFESPARGYKSLEIVQAYLLLVNWTLGPEERWEQDLSYLLLGMAIRIGTDMNLYKKNVVMPLDTEEGRLRDIEIANRERTWLLCFIHDRSQSAQMGRPYSIREDMIVRESRYPSWFTRASSQPEDVVLAAYADMQRIMSRALDALYSQQVTNSSGLVPGVDYPLVVNAVLDQLDGWLREWQFPLVEPTNDEITVNMQILYRAMADFYHQYNSLVLSSFALQYAIETSPLDLPIWFSKVHTAAMGVLTVVKVEIAPRGLLPSFTDGQLVMLCYACLSLLKLVRPEFKQLNREPQTILNFLNEAIDTLNAAAIDEAHSVGLYATLLRNLVGNKQEELRTDFNAAEKERRTTRHSRSATTLATVCNGALTMRGNEDEGLLWNPYSGLGTQSLPQPAQSMPGLNGTPVIVPDNADNMSNPQSEMPGSAIGAMNGTIWPHAAVSSAPTPTAEVHHDPSSQNGMQDTTSMFMDGLGAVSYGLEDINWENSLLMPGFGGFGQLELSGGFVHTQFGSGIISPNIGMTPAHSRPASPRIMMQHPYGNMG</sequence>
<dbReference type="InterPro" id="IPR001138">
    <property type="entry name" value="Zn2Cys6_DnaBD"/>
</dbReference>
<feature type="compositionally biased region" description="Gly residues" evidence="7">
    <location>
        <begin position="108"/>
        <end position="124"/>
    </location>
</feature>
<dbReference type="GO" id="GO:0008270">
    <property type="term" value="F:zinc ion binding"/>
    <property type="evidence" value="ECO:0007669"/>
    <property type="project" value="InterPro"/>
</dbReference>
<dbReference type="InterPro" id="IPR036864">
    <property type="entry name" value="Zn2-C6_fun-type_DNA-bd_sf"/>
</dbReference>
<feature type="compositionally biased region" description="Polar residues" evidence="7">
    <location>
        <begin position="132"/>
        <end position="143"/>
    </location>
</feature>
<dbReference type="GO" id="GO:0000981">
    <property type="term" value="F:DNA-binding transcription factor activity, RNA polymerase II-specific"/>
    <property type="evidence" value="ECO:0007669"/>
    <property type="project" value="InterPro"/>
</dbReference>
<feature type="compositionally biased region" description="Polar residues" evidence="7">
    <location>
        <begin position="196"/>
        <end position="208"/>
    </location>
</feature>
<comment type="caution">
    <text evidence="9">The sequence shown here is derived from an EMBL/GenBank/DDBJ whole genome shotgun (WGS) entry which is preliminary data.</text>
</comment>
<keyword evidence="10" id="KW-1185">Reference proteome</keyword>
<dbReference type="Pfam" id="PF00172">
    <property type="entry name" value="Zn_clus"/>
    <property type="match status" value="1"/>
</dbReference>
<feature type="compositionally biased region" description="Low complexity" evidence="7">
    <location>
        <begin position="21"/>
        <end position="52"/>
    </location>
</feature>
<evidence type="ECO:0000256" key="2">
    <source>
        <dbReference type="ARBA" id="ARBA00022723"/>
    </source>
</evidence>
<keyword evidence="5" id="KW-0804">Transcription</keyword>
<dbReference type="Gene3D" id="4.10.240.10">
    <property type="entry name" value="Zn(2)-C6 fungal-type DNA-binding domain"/>
    <property type="match status" value="1"/>
</dbReference>
<feature type="compositionally biased region" description="Basic and acidic residues" evidence="7">
    <location>
        <begin position="146"/>
        <end position="156"/>
    </location>
</feature>
<dbReference type="SUPFAM" id="SSF57701">
    <property type="entry name" value="Zn2/Cys6 DNA-binding domain"/>
    <property type="match status" value="1"/>
</dbReference>
<keyword evidence="2" id="KW-0479">Metal-binding</keyword>
<evidence type="ECO:0000313" key="10">
    <source>
        <dbReference type="Proteomes" id="UP000812966"/>
    </source>
</evidence>
<feature type="compositionally biased region" description="Low complexity" evidence="7">
    <location>
        <begin position="63"/>
        <end position="89"/>
    </location>
</feature>
<feature type="compositionally biased region" description="Low complexity" evidence="7">
    <location>
        <begin position="169"/>
        <end position="187"/>
    </location>
</feature>
<feature type="region of interest" description="Disordered" evidence="7">
    <location>
        <begin position="595"/>
        <end position="618"/>
    </location>
</feature>
<feature type="domain" description="Zn(2)-C6 fungal-type" evidence="8">
    <location>
        <begin position="347"/>
        <end position="381"/>
    </location>
</feature>
<feature type="compositionally biased region" description="Polar residues" evidence="7">
    <location>
        <begin position="428"/>
        <end position="437"/>
    </location>
</feature>
<evidence type="ECO:0000313" key="9">
    <source>
        <dbReference type="EMBL" id="KAG7527724.1"/>
    </source>
</evidence>
<protein>
    <recommendedName>
        <fullName evidence="8">Zn(2)-C6 fungal-type domain-containing protein</fullName>
    </recommendedName>
</protein>
<gene>
    <name evidence="9" type="ORF">FFLO_06655</name>
</gene>
<dbReference type="GO" id="GO:0005634">
    <property type="term" value="C:nucleus"/>
    <property type="evidence" value="ECO:0007669"/>
    <property type="project" value="UniProtKB-SubCell"/>
</dbReference>
<accession>A0A8K0NMN4</accession>
<evidence type="ECO:0000256" key="3">
    <source>
        <dbReference type="ARBA" id="ARBA00023015"/>
    </source>
</evidence>
<dbReference type="GO" id="GO:0000976">
    <property type="term" value="F:transcription cis-regulatory region binding"/>
    <property type="evidence" value="ECO:0007669"/>
    <property type="project" value="TreeGrafter"/>
</dbReference>
<evidence type="ECO:0000256" key="1">
    <source>
        <dbReference type="ARBA" id="ARBA00004123"/>
    </source>
</evidence>
<dbReference type="InterPro" id="IPR007219">
    <property type="entry name" value="XnlR_reg_dom"/>
</dbReference>
<keyword evidence="4" id="KW-0238">DNA-binding</keyword>
<feature type="compositionally biased region" description="Basic and acidic residues" evidence="7">
    <location>
        <begin position="324"/>
        <end position="333"/>
    </location>
</feature>
<dbReference type="PANTHER" id="PTHR31845">
    <property type="entry name" value="FINGER DOMAIN PROTEIN, PUTATIVE-RELATED"/>
    <property type="match status" value="1"/>
</dbReference>
<dbReference type="PROSITE" id="PS00463">
    <property type="entry name" value="ZN2_CY6_FUNGAL_1"/>
    <property type="match status" value="1"/>
</dbReference>
<dbReference type="SMART" id="SM00066">
    <property type="entry name" value="GAL4"/>
    <property type="match status" value="1"/>
</dbReference>
<feature type="region of interest" description="Disordered" evidence="7">
    <location>
        <begin position="428"/>
        <end position="458"/>
    </location>
</feature>
<evidence type="ECO:0000256" key="6">
    <source>
        <dbReference type="ARBA" id="ARBA00023242"/>
    </source>
</evidence>
<feature type="region of interest" description="Disordered" evidence="7">
    <location>
        <begin position="475"/>
        <end position="555"/>
    </location>
</feature>
<dbReference type="Pfam" id="PF04082">
    <property type="entry name" value="Fungal_trans"/>
    <property type="match status" value="1"/>
</dbReference>
<evidence type="ECO:0000256" key="4">
    <source>
        <dbReference type="ARBA" id="ARBA00023125"/>
    </source>
</evidence>
<dbReference type="AlphaFoldDB" id="A0A8K0NMN4"/>
<keyword evidence="3" id="KW-0805">Transcription regulation</keyword>
<evidence type="ECO:0000256" key="5">
    <source>
        <dbReference type="ARBA" id="ARBA00023163"/>
    </source>
</evidence>
<keyword evidence="6" id="KW-0539">Nucleus</keyword>